<dbReference type="InterPro" id="IPR032675">
    <property type="entry name" value="LRR_dom_sf"/>
</dbReference>
<evidence type="ECO:0000256" key="1">
    <source>
        <dbReference type="SAM" id="Coils"/>
    </source>
</evidence>
<protein>
    <recommendedName>
        <fullName evidence="2">F-box domain-containing protein</fullName>
    </recommendedName>
</protein>
<dbReference type="Gene3D" id="3.80.10.10">
    <property type="entry name" value="Ribonuclease Inhibitor"/>
    <property type="match status" value="1"/>
</dbReference>
<dbReference type="Pfam" id="PF12937">
    <property type="entry name" value="F-box-like"/>
    <property type="match status" value="1"/>
</dbReference>
<evidence type="ECO:0000259" key="2">
    <source>
        <dbReference type="Pfam" id="PF12937"/>
    </source>
</evidence>
<gene>
    <name evidence="3" type="ORF">FA13DRAFT_730054</name>
</gene>
<evidence type="ECO:0000313" key="4">
    <source>
        <dbReference type="Proteomes" id="UP000298030"/>
    </source>
</evidence>
<dbReference type="OrthoDB" id="3268380at2759"/>
<keyword evidence="1" id="KW-0175">Coiled coil</keyword>
<sequence>MCDSKKAFSVDHLLVNNQPPPAPDLKRVLRSIDALQERIEVAEDRISYWTSQLRDLKKQLNQHLGVASPLRRIPTEVLGQIFMAYPYDVSTSLPAMTRSGRQELVNLMLVCRGWREAALSAHELWSAIQIDGVDASRLSYDKVIAWFIRAGDVPRTLTLSMSRTEDCPSLCTSQFTFASPCAMRRTLALTKLLSEGPPLWTLGVEVRHRRCIDNFTKSLHKHKNGNRFQGTLQRLYLMVQSAEEDSDYQFLSSFPSITSVHLAGPRGAAPLTTSSGCLEHLTSLSFGRGGEWRGTTLALLSKCKSLNELSIFIPAESFFDASEIRRPPAQSYHLPGRAGSFRRFSRHFSCNPQPSSLTSPHNPRRYQRALIN</sequence>
<name>A0A4Y7TW76_COPMI</name>
<evidence type="ECO:0000313" key="3">
    <source>
        <dbReference type="EMBL" id="TEB38194.1"/>
    </source>
</evidence>
<feature type="coiled-coil region" evidence="1">
    <location>
        <begin position="25"/>
        <end position="59"/>
    </location>
</feature>
<dbReference type="EMBL" id="QPFP01000003">
    <property type="protein sequence ID" value="TEB38194.1"/>
    <property type="molecule type" value="Genomic_DNA"/>
</dbReference>
<organism evidence="3 4">
    <name type="scientific">Coprinellus micaceus</name>
    <name type="common">Glistening ink-cap mushroom</name>
    <name type="synonym">Coprinus micaceus</name>
    <dbReference type="NCBI Taxonomy" id="71717"/>
    <lineage>
        <taxon>Eukaryota</taxon>
        <taxon>Fungi</taxon>
        <taxon>Dikarya</taxon>
        <taxon>Basidiomycota</taxon>
        <taxon>Agaricomycotina</taxon>
        <taxon>Agaricomycetes</taxon>
        <taxon>Agaricomycetidae</taxon>
        <taxon>Agaricales</taxon>
        <taxon>Agaricineae</taxon>
        <taxon>Psathyrellaceae</taxon>
        <taxon>Coprinellus</taxon>
    </lineage>
</organism>
<comment type="caution">
    <text evidence="3">The sequence shown here is derived from an EMBL/GenBank/DDBJ whole genome shotgun (WGS) entry which is preliminary data.</text>
</comment>
<feature type="domain" description="F-box" evidence="2">
    <location>
        <begin position="71"/>
        <end position="127"/>
    </location>
</feature>
<accession>A0A4Y7TW76</accession>
<reference evidence="3 4" key="1">
    <citation type="journal article" date="2019" name="Nat. Ecol. Evol.">
        <title>Megaphylogeny resolves global patterns of mushroom evolution.</title>
        <authorList>
            <person name="Varga T."/>
            <person name="Krizsan K."/>
            <person name="Foldi C."/>
            <person name="Dima B."/>
            <person name="Sanchez-Garcia M."/>
            <person name="Sanchez-Ramirez S."/>
            <person name="Szollosi G.J."/>
            <person name="Szarkandi J.G."/>
            <person name="Papp V."/>
            <person name="Albert L."/>
            <person name="Andreopoulos W."/>
            <person name="Angelini C."/>
            <person name="Antonin V."/>
            <person name="Barry K.W."/>
            <person name="Bougher N.L."/>
            <person name="Buchanan P."/>
            <person name="Buyck B."/>
            <person name="Bense V."/>
            <person name="Catcheside P."/>
            <person name="Chovatia M."/>
            <person name="Cooper J."/>
            <person name="Damon W."/>
            <person name="Desjardin D."/>
            <person name="Finy P."/>
            <person name="Geml J."/>
            <person name="Haridas S."/>
            <person name="Hughes K."/>
            <person name="Justo A."/>
            <person name="Karasinski D."/>
            <person name="Kautmanova I."/>
            <person name="Kiss B."/>
            <person name="Kocsube S."/>
            <person name="Kotiranta H."/>
            <person name="LaButti K.M."/>
            <person name="Lechner B.E."/>
            <person name="Liimatainen K."/>
            <person name="Lipzen A."/>
            <person name="Lukacs Z."/>
            <person name="Mihaltcheva S."/>
            <person name="Morgado L.N."/>
            <person name="Niskanen T."/>
            <person name="Noordeloos M.E."/>
            <person name="Ohm R.A."/>
            <person name="Ortiz-Santana B."/>
            <person name="Ovrebo C."/>
            <person name="Racz N."/>
            <person name="Riley R."/>
            <person name="Savchenko A."/>
            <person name="Shiryaev A."/>
            <person name="Soop K."/>
            <person name="Spirin V."/>
            <person name="Szebenyi C."/>
            <person name="Tomsovsky M."/>
            <person name="Tulloss R.E."/>
            <person name="Uehling J."/>
            <person name="Grigoriev I.V."/>
            <person name="Vagvolgyi C."/>
            <person name="Papp T."/>
            <person name="Martin F.M."/>
            <person name="Miettinen O."/>
            <person name="Hibbett D.S."/>
            <person name="Nagy L.G."/>
        </authorList>
    </citation>
    <scope>NUCLEOTIDE SEQUENCE [LARGE SCALE GENOMIC DNA]</scope>
    <source>
        <strain evidence="3 4">FP101781</strain>
    </source>
</reference>
<dbReference type="STRING" id="71717.A0A4Y7TW76"/>
<proteinExistence type="predicted"/>
<dbReference type="InterPro" id="IPR001810">
    <property type="entry name" value="F-box_dom"/>
</dbReference>
<dbReference type="Proteomes" id="UP000298030">
    <property type="component" value="Unassembled WGS sequence"/>
</dbReference>
<dbReference type="AlphaFoldDB" id="A0A4Y7TW76"/>
<keyword evidence="4" id="KW-1185">Reference proteome</keyword>